<dbReference type="Proteomes" id="UP000510621">
    <property type="component" value="Chromosome"/>
</dbReference>
<proteinExistence type="predicted"/>
<gene>
    <name evidence="1" type="ORF">HZT40_01580</name>
</gene>
<name>A0A7L6ANA1_9GAMM</name>
<sequence length="194" mass="22164">MDKVDIQIIDYLWELPSDTAFLLSPHADEIFNMPAINAEEGVIRERINSLIMQGYLKLFPHEGLKSVESGIIGLNVIGLTAKGAKLWESIFLPDWSRYVLAISYYIEGNHNGYIEEYNISAISNDKLDEILCSIRDKLSHGFSLNRVSPWSATYWKSFDRGYELKLTVTEPSISDFINSYLCSLPKDWRLPPVI</sequence>
<keyword evidence="2" id="KW-1185">Reference proteome</keyword>
<accession>A0A7L6ANA1</accession>
<dbReference type="KEGG" id="this:HZT40_01580"/>
<dbReference type="EMBL" id="CP059265">
    <property type="protein sequence ID" value="QLQ30525.1"/>
    <property type="molecule type" value="Genomic_DNA"/>
</dbReference>
<evidence type="ECO:0000313" key="1">
    <source>
        <dbReference type="EMBL" id="QLQ30525.1"/>
    </source>
</evidence>
<dbReference type="AlphaFoldDB" id="A0A7L6ANA1"/>
<protein>
    <submittedName>
        <fullName evidence="1">Uncharacterized protein</fullName>
    </submittedName>
</protein>
<evidence type="ECO:0000313" key="2">
    <source>
        <dbReference type="Proteomes" id="UP000510621"/>
    </source>
</evidence>
<organism evidence="1 2">
    <name type="scientific">Candidatus Thiothrix singaporensis</name>
    <dbReference type="NCBI Taxonomy" id="2799669"/>
    <lineage>
        <taxon>Bacteria</taxon>
        <taxon>Pseudomonadati</taxon>
        <taxon>Pseudomonadota</taxon>
        <taxon>Gammaproteobacteria</taxon>
        <taxon>Thiotrichales</taxon>
        <taxon>Thiotrichaceae</taxon>
        <taxon>Thiothrix</taxon>
    </lineage>
</organism>
<reference evidence="1" key="1">
    <citation type="submission" date="2020-06" db="EMBL/GenBank/DDBJ databases">
        <title>Analysis procedures for assessing recovery of high quality, complete, closed genomes from Nanopore long read metagenome sequencing.</title>
        <authorList>
            <person name="Bessarab I."/>
            <person name="Arumugam K."/>
            <person name="Haryono M."/>
            <person name="Liu X."/>
            <person name="Roy S."/>
            <person name="Zuniga-Montanez R.E."/>
            <person name="Qiu G."/>
            <person name="Drautz-Moses D.I."/>
            <person name="Law Y.Y."/>
            <person name="Wuertz S."/>
            <person name="Lauro F.M."/>
            <person name="Huson D.H."/>
            <person name="Williams R.B."/>
        </authorList>
    </citation>
    <scope>NUCLEOTIDE SEQUENCE [LARGE SCALE GENOMIC DNA]</scope>
    <source>
        <strain evidence="1">SSD2</strain>
    </source>
</reference>